<evidence type="ECO:0000256" key="11">
    <source>
        <dbReference type="ARBA" id="ARBA00023180"/>
    </source>
</evidence>
<keyword evidence="8" id="KW-0677">Repeat</keyword>
<dbReference type="GO" id="GO:0004672">
    <property type="term" value="F:protein kinase activity"/>
    <property type="evidence" value="ECO:0007669"/>
    <property type="project" value="InterPro"/>
</dbReference>
<dbReference type="InterPro" id="IPR011009">
    <property type="entry name" value="Kinase-like_dom_sf"/>
</dbReference>
<dbReference type="InterPro" id="IPR001611">
    <property type="entry name" value="Leu-rich_rpt"/>
</dbReference>
<evidence type="ECO:0000256" key="6">
    <source>
        <dbReference type="ARBA" id="ARBA00022692"/>
    </source>
</evidence>
<feature type="compositionally biased region" description="Low complexity" evidence="12">
    <location>
        <begin position="728"/>
        <end position="740"/>
    </location>
</feature>
<keyword evidence="9 13" id="KW-1133">Transmembrane helix</keyword>
<dbReference type="SUPFAM" id="SSF56112">
    <property type="entry name" value="Protein kinase-like (PK-like)"/>
    <property type="match status" value="1"/>
</dbReference>
<dbReference type="Proteomes" id="UP000712600">
    <property type="component" value="Unassembled WGS sequence"/>
</dbReference>
<dbReference type="Pfam" id="PF00560">
    <property type="entry name" value="LRR_1"/>
    <property type="match status" value="2"/>
</dbReference>
<feature type="region of interest" description="Disordered" evidence="12">
    <location>
        <begin position="775"/>
        <end position="805"/>
    </location>
</feature>
<dbReference type="InterPro" id="IPR004993">
    <property type="entry name" value="GH3"/>
</dbReference>
<dbReference type="PANTHER" id="PTHR31901:SF48">
    <property type="entry name" value="INDOLE-3-ACETIC ACID-AMIDO SYNTHETASE GH3.10"/>
    <property type="match status" value="1"/>
</dbReference>
<evidence type="ECO:0000256" key="5">
    <source>
        <dbReference type="ARBA" id="ARBA00022614"/>
    </source>
</evidence>
<comment type="caution">
    <text evidence="15">The sequence shown here is derived from an EMBL/GenBank/DDBJ whole genome shotgun (WGS) entry which is preliminary data.</text>
</comment>
<dbReference type="GO" id="GO:0016020">
    <property type="term" value="C:membrane"/>
    <property type="evidence" value="ECO:0007669"/>
    <property type="project" value="UniProtKB-SubCell"/>
</dbReference>
<evidence type="ECO:0000313" key="15">
    <source>
        <dbReference type="EMBL" id="KAF3502224.1"/>
    </source>
</evidence>
<evidence type="ECO:0000256" key="13">
    <source>
        <dbReference type="SAM" id="Phobius"/>
    </source>
</evidence>
<dbReference type="Gene3D" id="1.10.510.10">
    <property type="entry name" value="Transferase(Phosphotransferase) domain 1"/>
    <property type="match status" value="1"/>
</dbReference>
<dbReference type="InterPro" id="IPR032675">
    <property type="entry name" value="LRR_dom_sf"/>
</dbReference>
<comment type="similarity">
    <text evidence="2">Belongs to the IAA-amido conjugating enzyme family.</text>
</comment>
<proteinExistence type="inferred from homology"/>
<dbReference type="AlphaFoldDB" id="A0A8S9NB06"/>
<dbReference type="Gene3D" id="3.80.10.10">
    <property type="entry name" value="Ribonuclease Inhibitor"/>
    <property type="match status" value="1"/>
</dbReference>
<comment type="subcellular location">
    <subcellularLocation>
        <location evidence="1">Membrane</location>
        <topology evidence="1">Single-pass type I membrane protein</topology>
    </subcellularLocation>
</comment>
<accession>A0A8S9NB06</accession>
<feature type="compositionally biased region" description="Basic and acidic residues" evidence="12">
    <location>
        <begin position="782"/>
        <end position="792"/>
    </location>
</feature>
<evidence type="ECO:0000256" key="3">
    <source>
        <dbReference type="ARBA" id="ARBA00009592"/>
    </source>
</evidence>
<feature type="transmembrane region" description="Helical" evidence="13">
    <location>
        <begin position="623"/>
        <end position="645"/>
    </location>
</feature>
<dbReference type="EMBL" id="QGKX02001621">
    <property type="protein sequence ID" value="KAF3502224.1"/>
    <property type="molecule type" value="Genomic_DNA"/>
</dbReference>
<evidence type="ECO:0000256" key="9">
    <source>
        <dbReference type="ARBA" id="ARBA00022989"/>
    </source>
</evidence>
<dbReference type="Pfam" id="PF23572">
    <property type="entry name" value="GH3_C"/>
    <property type="match status" value="1"/>
</dbReference>
<dbReference type="Gene3D" id="3.30.200.20">
    <property type="entry name" value="Phosphorylase Kinase, domain 1"/>
    <property type="match status" value="1"/>
</dbReference>
<feature type="domain" description="Protein kinase" evidence="14">
    <location>
        <begin position="907"/>
        <end position="1185"/>
    </location>
</feature>
<dbReference type="Pfam" id="PF07714">
    <property type="entry name" value="PK_Tyr_Ser-Thr"/>
    <property type="match status" value="1"/>
</dbReference>
<dbReference type="GO" id="GO:0016881">
    <property type="term" value="F:acid-amino acid ligase activity"/>
    <property type="evidence" value="ECO:0007669"/>
    <property type="project" value="TreeGrafter"/>
</dbReference>
<gene>
    <name evidence="15" type="ORF">F2Q69_00039555</name>
</gene>
<evidence type="ECO:0000256" key="10">
    <source>
        <dbReference type="ARBA" id="ARBA00023136"/>
    </source>
</evidence>
<dbReference type="InterPro" id="IPR055378">
    <property type="entry name" value="GH3_C"/>
</dbReference>
<feature type="transmembrane region" description="Helical" evidence="13">
    <location>
        <begin position="745"/>
        <end position="767"/>
    </location>
</feature>
<feature type="region of interest" description="Disordered" evidence="12">
    <location>
        <begin position="707"/>
        <end position="741"/>
    </location>
</feature>
<dbReference type="PANTHER" id="PTHR31901">
    <property type="entry name" value="GH3 DOMAIN-CONTAINING PROTEIN"/>
    <property type="match status" value="1"/>
</dbReference>
<keyword evidence="10 13" id="KW-0472">Membrane</keyword>
<protein>
    <recommendedName>
        <fullName evidence="14">Protein kinase domain-containing protein</fullName>
    </recommendedName>
</protein>
<dbReference type="InterPro" id="IPR000719">
    <property type="entry name" value="Prot_kinase_dom"/>
</dbReference>
<evidence type="ECO:0000256" key="1">
    <source>
        <dbReference type="ARBA" id="ARBA00004479"/>
    </source>
</evidence>
<dbReference type="GO" id="GO:0005524">
    <property type="term" value="F:ATP binding"/>
    <property type="evidence" value="ECO:0007669"/>
    <property type="project" value="InterPro"/>
</dbReference>
<dbReference type="Pfam" id="PF03321">
    <property type="entry name" value="GH3"/>
    <property type="match status" value="1"/>
</dbReference>
<organism evidence="15 16">
    <name type="scientific">Brassica cretica</name>
    <name type="common">Mustard</name>
    <dbReference type="NCBI Taxonomy" id="69181"/>
    <lineage>
        <taxon>Eukaryota</taxon>
        <taxon>Viridiplantae</taxon>
        <taxon>Streptophyta</taxon>
        <taxon>Embryophyta</taxon>
        <taxon>Tracheophyta</taxon>
        <taxon>Spermatophyta</taxon>
        <taxon>Magnoliopsida</taxon>
        <taxon>eudicotyledons</taxon>
        <taxon>Gunneridae</taxon>
        <taxon>Pentapetalae</taxon>
        <taxon>rosids</taxon>
        <taxon>malvids</taxon>
        <taxon>Brassicales</taxon>
        <taxon>Brassicaceae</taxon>
        <taxon>Brassiceae</taxon>
        <taxon>Brassica</taxon>
    </lineage>
</organism>
<evidence type="ECO:0000256" key="8">
    <source>
        <dbReference type="ARBA" id="ARBA00022737"/>
    </source>
</evidence>
<feature type="region of interest" description="Disordered" evidence="12">
    <location>
        <begin position="569"/>
        <end position="617"/>
    </location>
</feature>
<evidence type="ECO:0000313" key="16">
    <source>
        <dbReference type="Proteomes" id="UP000712600"/>
    </source>
</evidence>
<sequence length="1198" mass="133851">MVNCGDFHPPKVLPVIKQTRQLHSWLTVGTATTHYYSSKEFKTKQETTKSFTCSPREVIFGGDFGQCTYCHLLLGLHFSKQVEFVASAFSYTIVQAFSLFEDTWRDICADIKEGSLSSRITLPKMRKAVLALIRPNPSLASRIEDVCAELESNVGWFGLIPKLWPNAKYVSSIMTGSMLTYLMKLRHYAGGLPLVSADYGSTESWIGVNVDPQLPPEDVSFAVIPTFSYFEFTPLYRQQTQQDMCSEGDYVEEKPVPLSQVKLGQEYELVLTTFTGLYRYRLGDVVEVTGFHNGTPKLSFIYRRKLILTINIDKNTEKDLQRVVDKASQLLSRTTQAEVVDFTSHADVTARPGRYIIYWEIRGEAEDKALEDCCREMDASFVDHGYVVSRRMKSIGPLELRVVERGTFGKVAERCVGKCGGLNQFKTPRCTTNSVMLDILDGSTVKRFSTNQFTGSIPESLGTLSSLSDMSLNDNQLSGELPDVFQNLVGLINLDISANNLSGTLPPSMESLSALTTLHVQNNQISGTLDVLQVLPLQDLNIENNLFSGPIPEKLLSIPRFLKEGNQFNSTTLAPSLSPSTSPTRPIFGVPPPPPPPERNRGKHDGGPPSPQEQKSTSQTTRIVLIAIAGVVLFIILVLALLLLLPKCLRRRRRRERVLKPHQVGADRVNIENALENVPPLLPPPVRSDKVPFTKAGEEPKVLHDIERRPFFGVPPPPAPERNRGKSSDGPSPSEESSSSHTKRIVLISFGGVILFIILVLALLLLLPKCARRRRVSKRHQVGADRVHRENPLENMPPVLPPPVRSEKVPFTKAGQEPKVFHDLERLQRPPPPPPPPITRQESQDIDFSMLMPPPPPPPPPLAEKVTVMPIKSPERPFKKPSPKTRLHVTSVKHYSIASLQQYTESFSQENLLGSGMLGSVYRARLPNGKLLAVKKLDKRASEQQQDHEFIELVNDIDMIRHANIVELVGYCAEHDQRLLIYEYCSDGTLQDGLHSDDEFKKKLSWSTRVRMALGAARALEYLHEVCEPPIIHRNFKSANVLLDDDLSVLVSDCGLAPLISSGSVSQLSGQLLAAYGYGAPEFDSGVYTWQSDVYSFGVVMLELLTGRMSYDRDRTRGEQFLVRWAIPQLHDIDALGKMVDPSLNRQYPAKSLSHFADIISRCVQSEPEFRPLMSEVVQDLLEMIRRERHGSGEPSVD</sequence>
<keyword evidence="5" id="KW-0433">Leucine-rich repeat</keyword>
<dbReference type="FunFam" id="1.10.510.10:FF:000095">
    <property type="entry name" value="protein STRUBBELIG-RECEPTOR FAMILY 8"/>
    <property type="match status" value="1"/>
</dbReference>
<keyword evidence="7" id="KW-0732">Signal</keyword>
<dbReference type="FunFam" id="3.30.200.20:FF:000125">
    <property type="entry name" value="Protein STRUBBELIG-RECEPTOR FAMILY 8"/>
    <property type="match status" value="1"/>
</dbReference>
<keyword evidence="11" id="KW-0325">Glycoprotein</keyword>
<evidence type="ECO:0000256" key="4">
    <source>
        <dbReference type="ARBA" id="ARBA00022598"/>
    </source>
</evidence>
<comment type="similarity">
    <text evidence="3">Belongs to the RLP family.</text>
</comment>
<dbReference type="InterPro" id="IPR055377">
    <property type="entry name" value="GH3_M"/>
</dbReference>
<evidence type="ECO:0000259" key="14">
    <source>
        <dbReference type="PROSITE" id="PS50011"/>
    </source>
</evidence>
<dbReference type="InterPro" id="IPR001245">
    <property type="entry name" value="Ser-Thr/Tyr_kinase_cat_dom"/>
</dbReference>
<dbReference type="GO" id="GO:0005737">
    <property type="term" value="C:cytoplasm"/>
    <property type="evidence" value="ECO:0007669"/>
    <property type="project" value="TreeGrafter"/>
</dbReference>
<evidence type="ECO:0000256" key="7">
    <source>
        <dbReference type="ARBA" id="ARBA00022729"/>
    </source>
</evidence>
<evidence type="ECO:0000256" key="2">
    <source>
        <dbReference type="ARBA" id="ARBA00008068"/>
    </source>
</evidence>
<evidence type="ECO:0000256" key="12">
    <source>
        <dbReference type="SAM" id="MobiDB-lite"/>
    </source>
</evidence>
<name>A0A8S9NB06_BRACR</name>
<reference evidence="15" key="1">
    <citation type="submission" date="2019-12" db="EMBL/GenBank/DDBJ databases">
        <title>Genome sequencing and annotation of Brassica cretica.</title>
        <authorList>
            <person name="Studholme D.J."/>
            <person name="Sarris P."/>
        </authorList>
    </citation>
    <scope>NUCLEOTIDE SEQUENCE</scope>
    <source>
        <strain evidence="15">PFS-109/04</strain>
        <tissue evidence="15">Leaf</tissue>
    </source>
</reference>
<dbReference type="FunFam" id="3.80.10.10:FF:000041">
    <property type="entry name" value="LRR receptor-like serine/threonine-protein kinase ERECTA"/>
    <property type="match status" value="1"/>
</dbReference>
<keyword evidence="6 13" id="KW-0812">Transmembrane</keyword>
<dbReference type="Pfam" id="PF23571">
    <property type="entry name" value="GH3_M"/>
    <property type="match status" value="1"/>
</dbReference>
<keyword evidence="4" id="KW-0436">Ligase</keyword>
<feature type="compositionally biased region" description="Low complexity" evidence="12">
    <location>
        <begin position="570"/>
        <end position="586"/>
    </location>
</feature>
<dbReference type="PROSITE" id="PS50011">
    <property type="entry name" value="PROTEIN_KINASE_DOM"/>
    <property type="match status" value="1"/>
</dbReference>
<dbReference type="SUPFAM" id="SSF52058">
    <property type="entry name" value="L domain-like"/>
    <property type="match status" value="1"/>
</dbReference>